<dbReference type="GO" id="GO:0008270">
    <property type="term" value="F:zinc ion binding"/>
    <property type="evidence" value="ECO:0007669"/>
    <property type="project" value="InterPro"/>
</dbReference>
<reference evidence="2 3" key="1">
    <citation type="journal article" date="2011" name="Proc. Natl. Acad. Sci. U.S.A.">
        <title>Evolutionary erosion of yeast sex chromosomes by mating-type switching accidents.</title>
        <authorList>
            <person name="Gordon J.L."/>
            <person name="Armisen D."/>
            <person name="Proux-Wera E."/>
            <person name="Oheigeartaigh S.S."/>
            <person name="Byrne K.P."/>
            <person name="Wolfe K.H."/>
        </authorList>
    </citation>
    <scope>NUCLEOTIDE SEQUENCE [LARGE SCALE GENOMIC DNA]</scope>
    <source>
        <strain evidence="3">ATCC 76901 / BCRC 22586 / CBS 4309 / NBRC 1992 / NRRL Y-12630</strain>
    </source>
</reference>
<protein>
    <recommendedName>
        <fullName evidence="4">CCHC-type domain-containing protein</fullName>
    </recommendedName>
</protein>
<evidence type="ECO:0000256" key="1">
    <source>
        <dbReference type="SAM" id="MobiDB-lite"/>
    </source>
</evidence>
<reference key="2">
    <citation type="submission" date="2011-08" db="EMBL/GenBank/DDBJ databases">
        <title>Genome sequence of Naumovozyma castellii.</title>
        <authorList>
            <person name="Gordon J.L."/>
            <person name="Armisen D."/>
            <person name="Proux-Wera E."/>
            <person name="OhEigeartaigh S.S."/>
            <person name="Byrne K.P."/>
            <person name="Wolfe K.H."/>
        </authorList>
    </citation>
    <scope>NUCLEOTIDE SEQUENCE</scope>
    <source>
        <strain>Type strain:CBS 4309</strain>
    </source>
</reference>
<dbReference type="AlphaFoldDB" id="G0VB00"/>
<keyword evidence="3" id="KW-1185">Reference proteome</keyword>
<dbReference type="RefSeq" id="XP_003674500.1">
    <property type="nucleotide sequence ID" value="XM_003674452.1"/>
</dbReference>
<evidence type="ECO:0008006" key="4">
    <source>
        <dbReference type="Google" id="ProtNLM"/>
    </source>
</evidence>
<proteinExistence type="predicted"/>
<dbReference type="InParanoid" id="G0VB00"/>
<dbReference type="Proteomes" id="UP000001640">
    <property type="component" value="Chromosome 2"/>
</dbReference>
<dbReference type="KEGG" id="ncs:NCAS_0B00390"/>
<dbReference type="HOGENOM" id="CLU_927776_0_0_1"/>
<dbReference type="GeneID" id="96901687"/>
<dbReference type="InterPro" id="IPR036875">
    <property type="entry name" value="Znf_CCHC_sf"/>
</dbReference>
<name>G0VB00_NAUCA</name>
<dbReference type="SUPFAM" id="SSF57756">
    <property type="entry name" value="Retrovirus zinc finger-like domains"/>
    <property type="match status" value="1"/>
</dbReference>
<dbReference type="GO" id="GO:0003676">
    <property type="term" value="F:nucleic acid binding"/>
    <property type="evidence" value="ECO:0007669"/>
    <property type="project" value="InterPro"/>
</dbReference>
<evidence type="ECO:0000313" key="3">
    <source>
        <dbReference type="Proteomes" id="UP000001640"/>
    </source>
</evidence>
<sequence length="300" mass="34883">MNYSSNVRKMEPIPSTLTIEDILVYVSKKDKFDGIEDNSMTYQKWADRLMWLSEGLNVIGNDALNLIGESIDGRLLEKFNSRRYEYINEHSNAPLEEYLKLLKGDIVSWNIELLESGLFYFDGSRKSLDKFCSIVESLKVDQIIPVRIIILQWFIKQLPQECQDILKKNPCYNLIQTIKWYDEWLRDKNSGPEHVFPLPKRRKRNRDFQRRGSTDSNESTGRRIIQNPKNYCSSCQKTSHTNRTCPTIPPYYCIVCKVQGHNAKSSNCPITKGQYPGNFCTKCRKPGHNDRICGKHSGNR</sequence>
<evidence type="ECO:0000313" key="2">
    <source>
        <dbReference type="EMBL" id="CCC68123.1"/>
    </source>
</evidence>
<dbReference type="EMBL" id="HE576753">
    <property type="protein sequence ID" value="CCC68123.1"/>
    <property type="molecule type" value="Genomic_DNA"/>
</dbReference>
<feature type="region of interest" description="Disordered" evidence="1">
    <location>
        <begin position="195"/>
        <end position="222"/>
    </location>
</feature>
<organism evidence="2 3">
    <name type="scientific">Naumovozyma castellii</name>
    <name type="common">Yeast</name>
    <name type="synonym">Saccharomyces castellii</name>
    <dbReference type="NCBI Taxonomy" id="27288"/>
    <lineage>
        <taxon>Eukaryota</taxon>
        <taxon>Fungi</taxon>
        <taxon>Dikarya</taxon>
        <taxon>Ascomycota</taxon>
        <taxon>Saccharomycotina</taxon>
        <taxon>Saccharomycetes</taxon>
        <taxon>Saccharomycetales</taxon>
        <taxon>Saccharomycetaceae</taxon>
        <taxon>Naumovozyma</taxon>
    </lineage>
</organism>
<accession>G0VB00</accession>
<gene>
    <name evidence="2" type="primary">NCAS0B00390</name>
    <name evidence="2" type="ordered locus">NCAS_0B00390</name>
</gene>